<evidence type="ECO:0000259" key="6">
    <source>
        <dbReference type="PROSITE" id="PS51078"/>
    </source>
</evidence>
<comment type="caution">
    <text evidence="7">The sequence shown here is derived from an EMBL/GenBank/DDBJ whole genome shotgun (WGS) entry which is preliminary data.</text>
</comment>
<dbReference type="PANTHER" id="PTHR30136:SF35">
    <property type="entry name" value="HTH-TYPE TRANSCRIPTIONAL REGULATOR RV1719"/>
    <property type="match status" value="1"/>
</dbReference>
<evidence type="ECO:0000256" key="4">
    <source>
        <dbReference type="SAM" id="MobiDB-lite"/>
    </source>
</evidence>
<dbReference type="PROSITE" id="PS51077">
    <property type="entry name" value="HTH_ICLR"/>
    <property type="match status" value="1"/>
</dbReference>
<feature type="domain" description="IclR-ED" evidence="6">
    <location>
        <begin position="87"/>
        <end position="270"/>
    </location>
</feature>
<dbReference type="InterPro" id="IPR029016">
    <property type="entry name" value="GAF-like_dom_sf"/>
</dbReference>
<proteinExistence type="predicted"/>
<evidence type="ECO:0000256" key="3">
    <source>
        <dbReference type="ARBA" id="ARBA00023163"/>
    </source>
</evidence>
<evidence type="ECO:0000256" key="2">
    <source>
        <dbReference type="ARBA" id="ARBA00023125"/>
    </source>
</evidence>
<dbReference type="Proteomes" id="UP001501591">
    <property type="component" value="Unassembled WGS sequence"/>
</dbReference>
<dbReference type="Gene3D" id="1.10.10.10">
    <property type="entry name" value="Winged helix-like DNA-binding domain superfamily/Winged helix DNA-binding domain"/>
    <property type="match status" value="1"/>
</dbReference>
<feature type="region of interest" description="Disordered" evidence="4">
    <location>
        <begin position="1"/>
        <end position="21"/>
    </location>
</feature>
<dbReference type="PROSITE" id="PS51078">
    <property type="entry name" value="ICLR_ED"/>
    <property type="match status" value="1"/>
</dbReference>
<dbReference type="SMART" id="SM00346">
    <property type="entry name" value="HTH_ICLR"/>
    <property type="match status" value="1"/>
</dbReference>
<keyword evidence="1" id="KW-0805">Transcription regulation</keyword>
<evidence type="ECO:0000256" key="1">
    <source>
        <dbReference type="ARBA" id="ARBA00023015"/>
    </source>
</evidence>
<keyword evidence="8" id="KW-1185">Reference proteome</keyword>
<dbReference type="InterPro" id="IPR014757">
    <property type="entry name" value="Tscrpt_reg_IclR_C"/>
</dbReference>
<dbReference type="SUPFAM" id="SSF46785">
    <property type="entry name" value="Winged helix' DNA-binding domain"/>
    <property type="match status" value="1"/>
</dbReference>
<dbReference type="EMBL" id="BAABCP010000001">
    <property type="protein sequence ID" value="GAA3929729.1"/>
    <property type="molecule type" value="Genomic_DNA"/>
</dbReference>
<gene>
    <name evidence="7" type="ORF">GCM10022383_05560</name>
</gene>
<dbReference type="SUPFAM" id="SSF55781">
    <property type="entry name" value="GAF domain-like"/>
    <property type="match status" value="1"/>
</dbReference>
<feature type="domain" description="HTH iclR-type" evidence="5">
    <location>
        <begin position="24"/>
        <end position="86"/>
    </location>
</feature>
<dbReference type="Pfam" id="PF01614">
    <property type="entry name" value="IclR_C"/>
    <property type="match status" value="1"/>
</dbReference>
<dbReference type="RefSeq" id="WP_344817973.1">
    <property type="nucleotide sequence ID" value="NZ_BAABCP010000001.1"/>
</dbReference>
<dbReference type="InterPro" id="IPR036390">
    <property type="entry name" value="WH_DNA-bd_sf"/>
</dbReference>
<dbReference type="InterPro" id="IPR050707">
    <property type="entry name" value="HTH_MetabolicPath_Reg"/>
</dbReference>
<sequence length="289" mass="31631">MISPDADEQDASAAATPGPRSRRVRSVDHAIDVMQVIAAAPRGLGLADIAGRSGMSKAAVYHLLATLETRRFVTRDPVTGAYRLDWGLYELGSSVANSVEVTRVARHYLDGLASETSEFVLLGILDEDSVLYLDRGEAPSPFRVTANTGRRFPLHATASGKVLLAFGADPVFYDRVLHERLPALTSATITDPELLRHELDRSRRRGFATCWQEGEVGLCSVAMPVHDYRGRAVAALTIVGMSTRLNQQTVQQHLPPLTAAVHAIEERLGYQPTARRDWESRRGGAHRSI</sequence>
<dbReference type="InterPro" id="IPR036388">
    <property type="entry name" value="WH-like_DNA-bd_sf"/>
</dbReference>
<evidence type="ECO:0000259" key="5">
    <source>
        <dbReference type="PROSITE" id="PS51077"/>
    </source>
</evidence>
<feature type="compositionally biased region" description="Acidic residues" evidence="4">
    <location>
        <begin position="1"/>
        <end position="10"/>
    </location>
</feature>
<accession>A0ABP7MT64</accession>
<name>A0ABP7MT64_9MICO</name>
<dbReference type="InterPro" id="IPR005471">
    <property type="entry name" value="Tscrpt_reg_IclR_N"/>
</dbReference>
<keyword evidence="2" id="KW-0238">DNA-binding</keyword>
<organism evidence="7 8">
    <name type="scientific">Microbacterium soli</name>
    <dbReference type="NCBI Taxonomy" id="446075"/>
    <lineage>
        <taxon>Bacteria</taxon>
        <taxon>Bacillati</taxon>
        <taxon>Actinomycetota</taxon>
        <taxon>Actinomycetes</taxon>
        <taxon>Micrococcales</taxon>
        <taxon>Microbacteriaceae</taxon>
        <taxon>Microbacterium</taxon>
    </lineage>
</organism>
<dbReference type="Pfam" id="PF09339">
    <property type="entry name" value="HTH_IclR"/>
    <property type="match status" value="1"/>
</dbReference>
<evidence type="ECO:0000313" key="8">
    <source>
        <dbReference type="Proteomes" id="UP001501591"/>
    </source>
</evidence>
<protein>
    <submittedName>
        <fullName evidence="7">IclR family transcriptional regulator</fullName>
    </submittedName>
</protein>
<reference evidence="8" key="1">
    <citation type="journal article" date="2019" name="Int. J. Syst. Evol. Microbiol.">
        <title>The Global Catalogue of Microorganisms (GCM) 10K type strain sequencing project: providing services to taxonomists for standard genome sequencing and annotation.</title>
        <authorList>
            <consortium name="The Broad Institute Genomics Platform"/>
            <consortium name="The Broad Institute Genome Sequencing Center for Infectious Disease"/>
            <person name="Wu L."/>
            <person name="Ma J."/>
        </authorList>
    </citation>
    <scope>NUCLEOTIDE SEQUENCE [LARGE SCALE GENOMIC DNA]</scope>
    <source>
        <strain evidence="8">JCM 17024</strain>
    </source>
</reference>
<keyword evidence="3" id="KW-0804">Transcription</keyword>
<dbReference type="Gene3D" id="3.30.450.40">
    <property type="match status" value="1"/>
</dbReference>
<dbReference type="PANTHER" id="PTHR30136">
    <property type="entry name" value="HELIX-TURN-HELIX TRANSCRIPTIONAL REGULATOR, ICLR FAMILY"/>
    <property type="match status" value="1"/>
</dbReference>
<evidence type="ECO:0000313" key="7">
    <source>
        <dbReference type="EMBL" id="GAA3929729.1"/>
    </source>
</evidence>